<dbReference type="OrthoDB" id="415822at2759"/>
<gene>
    <name evidence="1" type="ORF">EVAR_13490_1</name>
</gene>
<name>A0A4C1UYQ0_EUMVA</name>
<keyword evidence="2" id="KW-1185">Reference proteome</keyword>
<dbReference type="Proteomes" id="UP000299102">
    <property type="component" value="Unassembled WGS sequence"/>
</dbReference>
<sequence length="86" mass="9988">MVALDCEAIIIESAEEKTENLMKRVTEACDGKCLKKRRISQRGYRQSNSADLVAEYKKARRKMNKAIKNSKRPCWKELVEEVEKDP</sequence>
<accession>A0A4C1UYQ0</accession>
<proteinExistence type="predicted"/>
<organism evidence="1 2">
    <name type="scientific">Eumeta variegata</name>
    <name type="common">Bagworm moth</name>
    <name type="synonym">Eumeta japonica</name>
    <dbReference type="NCBI Taxonomy" id="151549"/>
    <lineage>
        <taxon>Eukaryota</taxon>
        <taxon>Metazoa</taxon>
        <taxon>Ecdysozoa</taxon>
        <taxon>Arthropoda</taxon>
        <taxon>Hexapoda</taxon>
        <taxon>Insecta</taxon>
        <taxon>Pterygota</taxon>
        <taxon>Neoptera</taxon>
        <taxon>Endopterygota</taxon>
        <taxon>Lepidoptera</taxon>
        <taxon>Glossata</taxon>
        <taxon>Ditrysia</taxon>
        <taxon>Tineoidea</taxon>
        <taxon>Psychidae</taxon>
        <taxon>Oiketicinae</taxon>
        <taxon>Eumeta</taxon>
    </lineage>
</organism>
<reference evidence="1 2" key="1">
    <citation type="journal article" date="2019" name="Commun. Biol.">
        <title>The bagworm genome reveals a unique fibroin gene that provides high tensile strength.</title>
        <authorList>
            <person name="Kono N."/>
            <person name="Nakamura H."/>
            <person name="Ohtoshi R."/>
            <person name="Tomita M."/>
            <person name="Numata K."/>
            <person name="Arakawa K."/>
        </authorList>
    </citation>
    <scope>NUCLEOTIDE SEQUENCE [LARGE SCALE GENOMIC DNA]</scope>
</reference>
<comment type="caution">
    <text evidence="1">The sequence shown here is derived from an EMBL/GenBank/DDBJ whole genome shotgun (WGS) entry which is preliminary data.</text>
</comment>
<dbReference type="AlphaFoldDB" id="A0A4C1UYQ0"/>
<dbReference type="EMBL" id="BGZK01000245">
    <property type="protein sequence ID" value="GBP31370.1"/>
    <property type="molecule type" value="Genomic_DNA"/>
</dbReference>
<evidence type="ECO:0000313" key="1">
    <source>
        <dbReference type="EMBL" id="GBP31370.1"/>
    </source>
</evidence>
<protein>
    <submittedName>
        <fullName evidence="1">Uncharacterized protein</fullName>
    </submittedName>
</protein>
<evidence type="ECO:0000313" key="2">
    <source>
        <dbReference type="Proteomes" id="UP000299102"/>
    </source>
</evidence>